<keyword evidence="4 9" id="KW-1003">Cell membrane</keyword>
<keyword evidence="7 9" id="KW-1133">Transmembrane helix</keyword>
<accession>A0A1I6VN50</accession>
<dbReference type="EMBL" id="FOZW01000012">
    <property type="protein sequence ID" value="SFT14854.1"/>
    <property type="molecule type" value="Genomic_DNA"/>
</dbReference>
<evidence type="ECO:0000256" key="7">
    <source>
        <dbReference type="ARBA" id="ARBA00022989"/>
    </source>
</evidence>
<dbReference type="GO" id="GO:0015031">
    <property type="term" value="P:protein transport"/>
    <property type="evidence" value="ECO:0007669"/>
    <property type="project" value="InterPro"/>
</dbReference>
<name>A0A1I6VN50_9RHOB</name>
<dbReference type="InterPro" id="IPR010129">
    <property type="entry name" value="T1SS_HlyD"/>
</dbReference>
<evidence type="ECO:0000256" key="9">
    <source>
        <dbReference type="RuleBase" id="RU365093"/>
    </source>
</evidence>
<keyword evidence="8 9" id="KW-0472">Membrane</keyword>
<keyword evidence="15" id="KW-1185">Reference proteome</keyword>
<keyword evidence="5 9" id="KW-0997">Cell inner membrane</keyword>
<evidence type="ECO:0000313" key="14">
    <source>
        <dbReference type="EMBL" id="SFT14854.1"/>
    </source>
</evidence>
<evidence type="ECO:0000259" key="13">
    <source>
        <dbReference type="Pfam" id="PF26002"/>
    </source>
</evidence>
<gene>
    <name evidence="14" type="ORF">SAMN04488050_11215</name>
</gene>
<reference evidence="15" key="1">
    <citation type="submission" date="2016-10" db="EMBL/GenBank/DDBJ databases">
        <authorList>
            <person name="Varghese N."/>
            <person name="Submissions S."/>
        </authorList>
    </citation>
    <scope>NUCLEOTIDE SEQUENCE [LARGE SCALE GENOMIC DNA]</scope>
    <source>
        <strain evidence="15">DSM 26894</strain>
    </source>
</reference>
<evidence type="ECO:0000256" key="8">
    <source>
        <dbReference type="ARBA" id="ARBA00023136"/>
    </source>
</evidence>
<organism evidence="14 15">
    <name type="scientific">Alloyangia pacifica</name>
    <dbReference type="NCBI Taxonomy" id="311180"/>
    <lineage>
        <taxon>Bacteria</taxon>
        <taxon>Pseudomonadati</taxon>
        <taxon>Pseudomonadota</taxon>
        <taxon>Alphaproteobacteria</taxon>
        <taxon>Rhodobacterales</taxon>
        <taxon>Roseobacteraceae</taxon>
        <taxon>Alloyangia</taxon>
    </lineage>
</organism>
<comment type="subcellular location">
    <subcellularLocation>
        <location evidence="1 9">Cell inner membrane</location>
        <topology evidence="1 9">Single-pass membrane protein</topology>
    </subcellularLocation>
</comment>
<evidence type="ECO:0000256" key="6">
    <source>
        <dbReference type="ARBA" id="ARBA00022692"/>
    </source>
</evidence>
<keyword evidence="10" id="KW-0175">Coiled coil</keyword>
<feature type="domain" description="AprE-like long alpha-helical hairpin" evidence="12">
    <location>
        <begin position="116"/>
        <end position="301"/>
    </location>
</feature>
<evidence type="ECO:0000259" key="12">
    <source>
        <dbReference type="Pfam" id="PF25994"/>
    </source>
</evidence>
<dbReference type="InterPro" id="IPR050739">
    <property type="entry name" value="MFP"/>
</dbReference>
<dbReference type="Pfam" id="PF26002">
    <property type="entry name" value="Beta-barrel_AprE"/>
    <property type="match status" value="1"/>
</dbReference>
<evidence type="ECO:0000256" key="1">
    <source>
        <dbReference type="ARBA" id="ARBA00004377"/>
    </source>
</evidence>
<keyword evidence="6 9" id="KW-0812">Transmembrane</keyword>
<sequence length="456" mass="49144">MTIAHAYPPSGQRVRASENAPDHGVTEDNRSLSEAIRAPRRAGLLVMAVFLGGLGWWGSMAPLAGGAIAPGRISPDSGVRSIEHLEGGLVSNIRVRDGDRVRAGDILLTVDVTATRAEAAVLADRRLSLLAEQARLVAELAGSDALDLPEDLSSDTPGLSSVLAGEQQTFAARRALRVAQQRVFEQRISQLSETLSGHRLQAESAAEQLALMREELADKTSLLEKGLAAKAEVLRLRRAIAELRGLRGSYLTKMAEARQEIGEIELNLKARDAEESEKLAIRASEARKELAEIAQRLSALQAILDRERLVAPVDGTISNLRVRNAGEILQPGQPVLDVVPVREGLLIDAQVAPNDIDAVAPGMTAQLRISAYSGRTLPRIEGQVTMVSADTSIREPGGTAYYPIRVEVDAGEISELGIDLRSGMLVSVLIVTRERSMGSYLLEPIRDLLQNAMREV</sequence>
<dbReference type="InterPro" id="IPR058982">
    <property type="entry name" value="Beta-barrel_AprE"/>
</dbReference>
<evidence type="ECO:0000256" key="3">
    <source>
        <dbReference type="ARBA" id="ARBA00022448"/>
    </source>
</evidence>
<dbReference type="RefSeq" id="WP_092428428.1">
    <property type="nucleotide sequence ID" value="NZ_FNCL01000012.1"/>
</dbReference>
<evidence type="ECO:0000256" key="4">
    <source>
        <dbReference type="ARBA" id="ARBA00022475"/>
    </source>
</evidence>
<dbReference type="InterPro" id="IPR058781">
    <property type="entry name" value="HH_AprE-like"/>
</dbReference>
<feature type="domain" description="AprE-like beta-barrel" evidence="13">
    <location>
        <begin position="345"/>
        <end position="433"/>
    </location>
</feature>
<feature type="coiled-coil region" evidence="10">
    <location>
        <begin position="254"/>
        <end position="303"/>
    </location>
</feature>
<feature type="transmembrane region" description="Helical" evidence="9">
    <location>
        <begin position="42"/>
        <end position="64"/>
    </location>
</feature>
<dbReference type="AlphaFoldDB" id="A0A1I6VN50"/>
<dbReference type="PANTHER" id="PTHR30386:SF17">
    <property type="entry name" value="ALKALINE PROTEASE SECRETION PROTEIN APRE"/>
    <property type="match status" value="1"/>
</dbReference>
<dbReference type="Pfam" id="PF25994">
    <property type="entry name" value="HH_AprE"/>
    <property type="match status" value="1"/>
</dbReference>
<evidence type="ECO:0000256" key="10">
    <source>
        <dbReference type="SAM" id="Coils"/>
    </source>
</evidence>
<evidence type="ECO:0000256" key="11">
    <source>
        <dbReference type="SAM" id="MobiDB-lite"/>
    </source>
</evidence>
<evidence type="ECO:0000313" key="15">
    <source>
        <dbReference type="Proteomes" id="UP000199392"/>
    </source>
</evidence>
<dbReference type="NCBIfam" id="TIGR01843">
    <property type="entry name" value="type_I_hlyD"/>
    <property type="match status" value="1"/>
</dbReference>
<dbReference type="OrthoDB" id="9810980at2"/>
<proteinExistence type="inferred from homology"/>
<dbReference type="GO" id="GO:0005886">
    <property type="term" value="C:plasma membrane"/>
    <property type="evidence" value="ECO:0007669"/>
    <property type="project" value="UniProtKB-SubCell"/>
</dbReference>
<dbReference type="PRINTS" id="PR01490">
    <property type="entry name" value="RTXTOXIND"/>
</dbReference>
<keyword evidence="3 9" id="KW-0813">Transport</keyword>
<comment type="similarity">
    <text evidence="2 9">Belongs to the membrane fusion protein (MFP) (TC 8.A.1) family.</text>
</comment>
<dbReference type="Gene3D" id="2.40.50.100">
    <property type="match status" value="2"/>
</dbReference>
<dbReference type="PANTHER" id="PTHR30386">
    <property type="entry name" value="MEMBRANE FUSION SUBUNIT OF EMRAB-TOLC MULTIDRUG EFFLUX PUMP"/>
    <property type="match status" value="1"/>
</dbReference>
<feature type="region of interest" description="Disordered" evidence="11">
    <location>
        <begin position="1"/>
        <end position="32"/>
    </location>
</feature>
<feature type="compositionally biased region" description="Basic and acidic residues" evidence="11">
    <location>
        <begin position="20"/>
        <end position="31"/>
    </location>
</feature>
<dbReference type="Gene3D" id="2.40.30.170">
    <property type="match status" value="1"/>
</dbReference>
<protein>
    <recommendedName>
        <fullName evidence="9">Membrane fusion protein (MFP) family protein</fullName>
    </recommendedName>
</protein>
<evidence type="ECO:0000256" key="5">
    <source>
        <dbReference type="ARBA" id="ARBA00022519"/>
    </source>
</evidence>
<dbReference type="Proteomes" id="UP000199392">
    <property type="component" value="Unassembled WGS sequence"/>
</dbReference>
<evidence type="ECO:0000256" key="2">
    <source>
        <dbReference type="ARBA" id="ARBA00009477"/>
    </source>
</evidence>
<dbReference type="STRING" id="311180.SAMN04488050_11215"/>